<dbReference type="InterPro" id="IPR036249">
    <property type="entry name" value="Thioredoxin-like_sf"/>
</dbReference>
<dbReference type="Pfam" id="PF14595">
    <property type="entry name" value="Thioredoxin_9"/>
    <property type="match status" value="1"/>
</dbReference>
<name>A0A9X1HN94_9BACT</name>
<reference evidence="1" key="1">
    <citation type="submission" date="2021-09" db="EMBL/GenBank/DDBJ databases">
        <title>Fulvivirga sp. isolated from coastal sediment.</title>
        <authorList>
            <person name="Yu H."/>
        </authorList>
    </citation>
    <scope>NUCLEOTIDE SEQUENCE</scope>
    <source>
        <strain evidence="1">1062</strain>
    </source>
</reference>
<gene>
    <name evidence="1" type="ORF">LDX50_04560</name>
</gene>
<dbReference type="EMBL" id="JAIXNE010000001">
    <property type="protein sequence ID" value="MCA6074125.1"/>
    <property type="molecule type" value="Genomic_DNA"/>
</dbReference>
<dbReference type="AlphaFoldDB" id="A0A9X1HN94"/>
<dbReference type="Gene3D" id="3.40.30.10">
    <property type="entry name" value="Glutaredoxin"/>
    <property type="match status" value="1"/>
</dbReference>
<sequence length="207" mass="24640">MKTMTHIRRETDQEIWQRYLDQGQNFHTYYEELVTLAKAVKAGEMTHDKYAHYYPLNLQRMKRGVRQVVPSEEIIQLVDALDKKIYWIVLTAQWCGDAAQTLPLFHKIEQLNLDKIKLVMLERDEYPELMDRFLTNGGRAIPKLIQLNDSFKITATWGPRPHPAQELVIKLRENNLPYAEELHTWYAVDRYKSLQTEVYELLKQHQK</sequence>
<dbReference type="Proteomes" id="UP001139409">
    <property type="component" value="Unassembled WGS sequence"/>
</dbReference>
<evidence type="ECO:0000313" key="2">
    <source>
        <dbReference type="Proteomes" id="UP001139409"/>
    </source>
</evidence>
<accession>A0A9X1HN94</accession>
<evidence type="ECO:0000313" key="1">
    <source>
        <dbReference type="EMBL" id="MCA6074125.1"/>
    </source>
</evidence>
<dbReference type="SUPFAM" id="SSF52833">
    <property type="entry name" value="Thioredoxin-like"/>
    <property type="match status" value="1"/>
</dbReference>
<comment type="caution">
    <text evidence="1">The sequence shown here is derived from an EMBL/GenBank/DDBJ whole genome shotgun (WGS) entry which is preliminary data.</text>
</comment>
<organism evidence="1 2">
    <name type="scientific">Fulvivirga sedimenti</name>
    <dbReference type="NCBI Taxonomy" id="2879465"/>
    <lineage>
        <taxon>Bacteria</taxon>
        <taxon>Pseudomonadati</taxon>
        <taxon>Bacteroidota</taxon>
        <taxon>Cytophagia</taxon>
        <taxon>Cytophagales</taxon>
        <taxon>Fulvivirgaceae</taxon>
        <taxon>Fulvivirga</taxon>
    </lineage>
</organism>
<proteinExistence type="predicted"/>
<protein>
    <submittedName>
        <fullName evidence="1">Thioredoxin family protein</fullName>
    </submittedName>
</protein>
<keyword evidence="2" id="KW-1185">Reference proteome</keyword>
<dbReference type="RefSeq" id="WP_225697228.1">
    <property type="nucleotide sequence ID" value="NZ_JAIXNE010000001.1"/>
</dbReference>